<accession>A0ABW6Y2Z4</accession>
<proteinExistence type="predicted"/>
<dbReference type="RefSeq" id="WP_051820601.1">
    <property type="nucleotide sequence ID" value="NZ_JBIBDZ010000018.1"/>
</dbReference>
<evidence type="ECO:0000256" key="2">
    <source>
        <dbReference type="SAM" id="SignalP"/>
    </source>
</evidence>
<dbReference type="EMBL" id="JBIBDZ010000018">
    <property type="protein sequence ID" value="MFF5924137.1"/>
    <property type="molecule type" value="Genomic_DNA"/>
</dbReference>
<gene>
    <name evidence="3" type="ORF">ACFY8C_38305</name>
</gene>
<name>A0ABW6Y2Z4_9ACTN</name>
<dbReference type="Proteomes" id="UP001602370">
    <property type="component" value="Unassembled WGS sequence"/>
</dbReference>
<feature type="signal peptide" evidence="2">
    <location>
        <begin position="1"/>
        <end position="24"/>
    </location>
</feature>
<evidence type="ECO:0000256" key="1">
    <source>
        <dbReference type="SAM" id="MobiDB-lite"/>
    </source>
</evidence>
<sequence>MENPTRKVAAAGAAALLAAGLVVAGAGAASASESGPAERITSAAQLKDSIRLAVAQEEQAGEQGLSQSVGGRVTKVAGTQSGTC</sequence>
<reference evidence="3 4" key="1">
    <citation type="submission" date="2024-10" db="EMBL/GenBank/DDBJ databases">
        <title>The Natural Products Discovery Center: Release of the First 8490 Sequenced Strains for Exploring Actinobacteria Biosynthetic Diversity.</title>
        <authorList>
            <person name="Kalkreuter E."/>
            <person name="Kautsar S.A."/>
            <person name="Yang D."/>
            <person name="Bader C.D."/>
            <person name="Teijaro C.N."/>
            <person name="Fluegel L."/>
            <person name="Davis C.M."/>
            <person name="Simpson J.R."/>
            <person name="Lauterbach L."/>
            <person name="Steele A.D."/>
            <person name="Gui C."/>
            <person name="Meng S."/>
            <person name="Li G."/>
            <person name="Viehrig K."/>
            <person name="Ye F."/>
            <person name="Su P."/>
            <person name="Kiefer A.F."/>
            <person name="Nichols A."/>
            <person name="Cepeda A.J."/>
            <person name="Yan W."/>
            <person name="Fan B."/>
            <person name="Jiang Y."/>
            <person name="Adhikari A."/>
            <person name="Zheng C.-J."/>
            <person name="Schuster L."/>
            <person name="Cowan T.M."/>
            <person name="Smanski M.J."/>
            <person name="Chevrette M.G."/>
            <person name="De Carvalho L.P.S."/>
            <person name="Shen B."/>
        </authorList>
    </citation>
    <scope>NUCLEOTIDE SEQUENCE [LARGE SCALE GENOMIC DNA]</scope>
    <source>
        <strain evidence="3 4">NPDC012605</strain>
    </source>
</reference>
<organism evidence="3 4">
    <name type="scientific">Streptomyces flavochromogenes</name>
    <dbReference type="NCBI Taxonomy" id="68199"/>
    <lineage>
        <taxon>Bacteria</taxon>
        <taxon>Bacillati</taxon>
        <taxon>Actinomycetota</taxon>
        <taxon>Actinomycetes</taxon>
        <taxon>Kitasatosporales</taxon>
        <taxon>Streptomycetaceae</taxon>
        <taxon>Streptomyces</taxon>
    </lineage>
</organism>
<keyword evidence="2" id="KW-0732">Signal</keyword>
<keyword evidence="4" id="KW-1185">Reference proteome</keyword>
<comment type="caution">
    <text evidence="3">The sequence shown here is derived from an EMBL/GenBank/DDBJ whole genome shotgun (WGS) entry which is preliminary data.</text>
</comment>
<evidence type="ECO:0000313" key="4">
    <source>
        <dbReference type="Proteomes" id="UP001602370"/>
    </source>
</evidence>
<feature type="region of interest" description="Disordered" evidence="1">
    <location>
        <begin position="61"/>
        <end position="84"/>
    </location>
</feature>
<evidence type="ECO:0000313" key="3">
    <source>
        <dbReference type="EMBL" id="MFF5924137.1"/>
    </source>
</evidence>
<protein>
    <submittedName>
        <fullName evidence="3">Uncharacterized protein</fullName>
    </submittedName>
</protein>
<feature type="chain" id="PRO_5046362733" evidence="2">
    <location>
        <begin position="25"/>
        <end position="84"/>
    </location>
</feature>